<evidence type="ECO:0000313" key="3">
    <source>
        <dbReference type="Proteomes" id="UP001374579"/>
    </source>
</evidence>
<name>A0AAN9BHD3_9CAEN</name>
<accession>A0AAN9BHD3</accession>
<sequence length="237" mass="26251">MSSPRMQDSDSKNIDFEVNPMMVLFSHEVGGSYAVLETFSAVMGIPAMHLQTYQRHDKKVTAAEVEAGSAMLQRSAAAVQKAYAETYEDLREALDRGENPIINISVSYDGTWQKRGFTSLFGVGVAIDVLTGLVVDYKILSKYFHACALAESKHLPAEELAAWKAEHSPDCCRNHFKSSKAMESEAAQILWNESEATFGFLYAEMLCDGDSSAYKAVCEEDPYPTKVEKLDCTNHAH</sequence>
<proteinExistence type="predicted"/>
<organism evidence="2 3">
    <name type="scientific">Littorina saxatilis</name>
    <dbReference type="NCBI Taxonomy" id="31220"/>
    <lineage>
        <taxon>Eukaryota</taxon>
        <taxon>Metazoa</taxon>
        <taxon>Spiralia</taxon>
        <taxon>Lophotrochozoa</taxon>
        <taxon>Mollusca</taxon>
        <taxon>Gastropoda</taxon>
        <taxon>Caenogastropoda</taxon>
        <taxon>Littorinimorpha</taxon>
        <taxon>Littorinoidea</taxon>
        <taxon>Littorinidae</taxon>
        <taxon>Littorina</taxon>
    </lineage>
</organism>
<dbReference type="Pfam" id="PF20700">
    <property type="entry name" value="Mutator"/>
    <property type="match status" value="1"/>
</dbReference>
<evidence type="ECO:0000313" key="2">
    <source>
        <dbReference type="EMBL" id="KAK7105462.1"/>
    </source>
</evidence>
<protein>
    <recommendedName>
        <fullName evidence="1">Mutator-like transposase domain-containing protein</fullName>
    </recommendedName>
</protein>
<dbReference type="EMBL" id="JBAMIC010000007">
    <property type="protein sequence ID" value="KAK7105462.1"/>
    <property type="molecule type" value="Genomic_DNA"/>
</dbReference>
<comment type="caution">
    <text evidence="2">The sequence shown here is derived from an EMBL/GenBank/DDBJ whole genome shotgun (WGS) entry which is preliminary data.</text>
</comment>
<evidence type="ECO:0000259" key="1">
    <source>
        <dbReference type="Pfam" id="PF20700"/>
    </source>
</evidence>
<reference evidence="2 3" key="1">
    <citation type="submission" date="2024-02" db="EMBL/GenBank/DDBJ databases">
        <title>Chromosome-scale genome assembly of the rough periwinkle Littorina saxatilis.</title>
        <authorList>
            <person name="De Jode A."/>
            <person name="Faria R."/>
            <person name="Formenti G."/>
            <person name="Sims Y."/>
            <person name="Smith T.P."/>
            <person name="Tracey A."/>
            <person name="Wood J.M.D."/>
            <person name="Zagrodzka Z.B."/>
            <person name="Johannesson K."/>
            <person name="Butlin R.K."/>
            <person name="Leder E.H."/>
        </authorList>
    </citation>
    <scope>NUCLEOTIDE SEQUENCE [LARGE SCALE GENOMIC DNA]</scope>
    <source>
        <strain evidence="2">Snail1</strain>
        <tissue evidence="2">Muscle</tissue>
    </source>
</reference>
<dbReference type="Proteomes" id="UP001374579">
    <property type="component" value="Unassembled WGS sequence"/>
</dbReference>
<feature type="domain" description="Mutator-like transposase" evidence="1">
    <location>
        <begin position="15"/>
        <end position="236"/>
    </location>
</feature>
<keyword evidence="3" id="KW-1185">Reference proteome</keyword>
<dbReference type="InterPro" id="IPR049012">
    <property type="entry name" value="Mutator_transp_dom"/>
</dbReference>
<gene>
    <name evidence="2" type="ORF">V1264_016834</name>
</gene>
<dbReference type="AlphaFoldDB" id="A0AAN9BHD3"/>